<name>A0A2N5ZKE0_MUIH1</name>
<dbReference type="Gene3D" id="3.40.50.150">
    <property type="entry name" value="Vaccinia Virus protein VP39"/>
    <property type="match status" value="1"/>
</dbReference>
<protein>
    <recommendedName>
        <fullName evidence="3">Methyltransferase type 11 domain-containing protein</fullName>
    </recommendedName>
</protein>
<dbReference type="AlphaFoldDB" id="A0A2N5ZKE0"/>
<accession>A0A2N5ZKE0</accession>
<comment type="caution">
    <text evidence="1">The sequence shown here is derived from an EMBL/GenBank/DDBJ whole genome shotgun (WGS) entry which is preliminary data.</text>
</comment>
<dbReference type="Pfam" id="PF13489">
    <property type="entry name" value="Methyltransf_23"/>
    <property type="match status" value="1"/>
</dbReference>
<dbReference type="EMBL" id="PKTG01000041">
    <property type="protein sequence ID" value="PLX19103.1"/>
    <property type="molecule type" value="Genomic_DNA"/>
</dbReference>
<evidence type="ECO:0000313" key="2">
    <source>
        <dbReference type="Proteomes" id="UP000234857"/>
    </source>
</evidence>
<evidence type="ECO:0000313" key="1">
    <source>
        <dbReference type="EMBL" id="PLX19103.1"/>
    </source>
</evidence>
<dbReference type="SUPFAM" id="SSF53335">
    <property type="entry name" value="S-adenosyl-L-methionine-dependent methyltransferases"/>
    <property type="match status" value="1"/>
</dbReference>
<dbReference type="Proteomes" id="UP000234857">
    <property type="component" value="Unassembled WGS sequence"/>
</dbReference>
<gene>
    <name evidence="1" type="ORF">C0601_02720</name>
</gene>
<proteinExistence type="predicted"/>
<organism evidence="1 2">
    <name type="scientific">Muiribacterium halophilum</name>
    <dbReference type="NCBI Taxonomy" id="2053465"/>
    <lineage>
        <taxon>Bacteria</taxon>
        <taxon>Candidatus Muiribacteriota</taxon>
        <taxon>Candidatus Muiribacteriia</taxon>
        <taxon>Candidatus Muiribacteriales</taxon>
        <taxon>Candidatus Muiribacteriaceae</taxon>
        <taxon>Candidatus Muiribacterium</taxon>
    </lineage>
</organism>
<sequence>MEDYDPIFSKKIKNIEKKHFWFQSRKKLLLFFIKQFLKTPSNILEVGPGSFDISCDLIKNNISKNLCCCDIFHDILKNAPEKLRKNCIQIDSKNKLPFSKNFDAVLLFDVIEHIKDDLNFLNEIKSCLKKNGLIFISVPSYNFLFSDIDKNSGHKRRYSKTQFTRKLKNNGFKVVYSTYFFSFLLPIIYIRKALKNQDGLKINQIANFFFFLLSKIEFNILKNTTLPFGASLFIIIEKKI</sequence>
<reference evidence="1 2" key="1">
    <citation type="submission" date="2017-11" db="EMBL/GenBank/DDBJ databases">
        <title>Genome-resolved metagenomics identifies genetic mobility, metabolic interactions, and unexpected diversity in perchlorate-reducing communities.</title>
        <authorList>
            <person name="Barnum T.P."/>
            <person name="Figueroa I.A."/>
            <person name="Carlstrom C.I."/>
            <person name="Lucas L.N."/>
            <person name="Engelbrektson A.L."/>
            <person name="Coates J.D."/>
        </authorList>
    </citation>
    <scope>NUCLEOTIDE SEQUENCE [LARGE SCALE GENOMIC DNA]</scope>
    <source>
        <strain evidence="1">BM706</strain>
    </source>
</reference>
<evidence type="ECO:0008006" key="3">
    <source>
        <dbReference type="Google" id="ProtNLM"/>
    </source>
</evidence>
<dbReference type="CDD" id="cd02440">
    <property type="entry name" value="AdoMet_MTases"/>
    <property type="match status" value="1"/>
</dbReference>
<dbReference type="InterPro" id="IPR029063">
    <property type="entry name" value="SAM-dependent_MTases_sf"/>
</dbReference>